<feature type="region of interest" description="Disordered" evidence="1">
    <location>
        <begin position="1"/>
        <end position="20"/>
    </location>
</feature>
<organism evidence="2 3">
    <name type="scientific">Populus trichocarpa</name>
    <name type="common">Western balsam poplar</name>
    <name type="synonym">Populus balsamifera subsp. trichocarpa</name>
    <dbReference type="NCBI Taxonomy" id="3694"/>
    <lineage>
        <taxon>Eukaryota</taxon>
        <taxon>Viridiplantae</taxon>
        <taxon>Streptophyta</taxon>
        <taxon>Embryophyta</taxon>
        <taxon>Tracheophyta</taxon>
        <taxon>Spermatophyta</taxon>
        <taxon>Magnoliopsida</taxon>
        <taxon>eudicotyledons</taxon>
        <taxon>Gunneridae</taxon>
        <taxon>Pentapetalae</taxon>
        <taxon>rosids</taxon>
        <taxon>fabids</taxon>
        <taxon>Malpighiales</taxon>
        <taxon>Salicaceae</taxon>
        <taxon>Saliceae</taxon>
        <taxon>Populus</taxon>
    </lineage>
</organism>
<evidence type="ECO:0000313" key="2">
    <source>
        <dbReference type="EMBL" id="PNT41753.1"/>
    </source>
</evidence>
<protein>
    <submittedName>
        <fullName evidence="2">Uncharacterized protein</fullName>
    </submittedName>
</protein>
<evidence type="ECO:0000313" key="3">
    <source>
        <dbReference type="Proteomes" id="UP000006729"/>
    </source>
</evidence>
<dbReference type="HOGENOM" id="CLU_2798706_0_0_1"/>
<feature type="compositionally biased region" description="Basic and acidic residues" evidence="1">
    <location>
        <begin position="1"/>
        <end position="17"/>
    </location>
</feature>
<sequence>MIKSSEKEKGEINEAKGEKKRRVLSYERHLCYWNIYYSILSHEYPCSTNILLLLSYVAGFSKGSRSCI</sequence>
<dbReference type="AlphaFoldDB" id="U5GFS3"/>
<reference evidence="2 3" key="1">
    <citation type="journal article" date="2006" name="Science">
        <title>The genome of black cottonwood, Populus trichocarpa (Torr. &amp; Gray).</title>
        <authorList>
            <person name="Tuskan G.A."/>
            <person name="Difazio S."/>
            <person name="Jansson S."/>
            <person name="Bohlmann J."/>
            <person name="Grigoriev I."/>
            <person name="Hellsten U."/>
            <person name="Putnam N."/>
            <person name="Ralph S."/>
            <person name="Rombauts S."/>
            <person name="Salamov A."/>
            <person name="Schein J."/>
            <person name="Sterck L."/>
            <person name="Aerts A."/>
            <person name="Bhalerao R.R."/>
            <person name="Bhalerao R.P."/>
            <person name="Blaudez D."/>
            <person name="Boerjan W."/>
            <person name="Brun A."/>
            <person name="Brunner A."/>
            <person name="Busov V."/>
            <person name="Campbell M."/>
            <person name="Carlson J."/>
            <person name="Chalot M."/>
            <person name="Chapman J."/>
            <person name="Chen G.L."/>
            <person name="Cooper D."/>
            <person name="Coutinho P.M."/>
            <person name="Couturier J."/>
            <person name="Covert S."/>
            <person name="Cronk Q."/>
            <person name="Cunningham R."/>
            <person name="Davis J."/>
            <person name="Degroeve S."/>
            <person name="Dejardin A."/>
            <person name="Depamphilis C."/>
            <person name="Detter J."/>
            <person name="Dirks B."/>
            <person name="Dubchak I."/>
            <person name="Duplessis S."/>
            <person name="Ehlting J."/>
            <person name="Ellis B."/>
            <person name="Gendler K."/>
            <person name="Goodstein D."/>
            <person name="Gribskov M."/>
            <person name="Grimwood J."/>
            <person name="Groover A."/>
            <person name="Gunter L."/>
            <person name="Hamberger B."/>
            <person name="Heinze B."/>
            <person name="Helariutta Y."/>
            <person name="Henrissat B."/>
            <person name="Holligan D."/>
            <person name="Holt R."/>
            <person name="Huang W."/>
            <person name="Islam-Faridi N."/>
            <person name="Jones S."/>
            <person name="Jones-Rhoades M."/>
            <person name="Jorgensen R."/>
            <person name="Joshi C."/>
            <person name="Kangasjarvi J."/>
            <person name="Karlsson J."/>
            <person name="Kelleher C."/>
            <person name="Kirkpatrick R."/>
            <person name="Kirst M."/>
            <person name="Kohler A."/>
            <person name="Kalluri U."/>
            <person name="Larimer F."/>
            <person name="Leebens-Mack J."/>
            <person name="Leple J.C."/>
            <person name="Locascio P."/>
            <person name="Lou Y."/>
            <person name="Lucas S."/>
            <person name="Martin F."/>
            <person name="Montanini B."/>
            <person name="Napoli C."/>
            <person name="Nelson D.R."/>
            <person name="Nelson C."/>
            <person name="Nieminen K."/>
            <person name="Nilsson O."/>
            <person name="Pereda V."/>
            <person name="Peter G."/>
            <person name="Philippe R."/>
            <person name="Pilate G."/>
            <person name="Poliakov A."/>
            <person name="Razumovskaya J."/>
            <person name="Richardson P."/>
            <person name="Rinaldi C."/>
            <person name="Ritland K."/>
            <person name="Rouze P."/>
            <person name="Ryaboy D."/>
            <person name="Schmutz J."/>
            <person name="Schrader J."/>
            <person name="Segerman B."/>
            <person name="Shin H."/>
            <person name="Siddiqui A."/>
            <person name="Sterky F."/>
            <person name="Terry A."/>
            <person name="Tsai C.J."/>
            <person name="Uberbacher E."/>
            <person name="Unneberg P."/>
            <person name="Vahala J."/>
            <person name="Wall K."/>
            <person name="Wessler S."/>
            <person name="Yang G."/>
            <person name="Yin T."/>
            <person name="Douglas C."/>
            <person name="Marra M."/>
            <person name="Sandberg G."/>
            <person name="Van de Peer Y."/>
            <person name="Rokhsar D."/>
        </authorList>
    </citation>
    <scope>NUCLEOTIDE SEQUENCE [LARGE SCALE GENOMIC DNA]</scope>
    <source>
        <strain evidence="3">cv. Nisqually</strain>
    </source>
</reference>
<name>U5GFS3_POPTR</name>
<dbReference type="InParanoid" id="U5GFS3"/>
<proteinExistence type="predicted"/>
<accession>U5GFS3</accession>
<evidence type="ECO:0000256" key="1">
    <source>
        <dbReference type="SAM" id="MobiDB-lite"/>
    </source>
</evidence>
<dbReference type="EMBL" id="CM009293">
    <property type="protein sequence ID" value="PNT41753.1"/>
    <property type="molecule type" value="Genomic_DNA"/>
</dbReference>
<keyword evidence="3" id="KW-1185">Reference proteome</keyword>
<dbReference type="Proteomes" id="UP000006729">
    <property type="component" value="Chromosome 4"/>
</dbReference>
<gene>
    <name evidence="2" type="ORF">POPTR_004G174000</name>
</gene>